<dbReference type="OrthoDB" id="2282872at2759"/>
<keyword evidence="3" id="KW-1185">Reference proteome</keyword>
<dbReference type="InterPro" id="IPR025476">
    <property type="entry name" value="Helitron_helicase-like"/>
</dbReference>
<name>A0A0B7ND86_9FUNG</name>
<evidence type="ECO:0000259" key="1">
    <source>
        <dbReference type="Pfam" id="PF14214"/>
    </source>
</evidence>
<reference evidence="2 3" key="1">
    <citation type="submission" date="2014-09" db="EMBL/GenBank/DDBJ databases">
        <authorList>
            <person name="Ellenberger Sabrina"/>
        </authorList>
    </citation>
    <scope>NUCLEOTIDE SEQUENCE [LARGE SCALE GENOMIC DNA]</scope>
    <source>
        <strain evidence="2 3">CBS 412.66</strain>
    </source>
</reference>
<sequence length="166" mass="19291">MNEKIANLLSEDQAYKVYHGVRSSAEYWRQEKKNLMAMIRQLGIPTFFLTLSAAETKWNELLVQLKQIVDKVEISEHEAEALTIAEKRRLIQADPVTETWTELLKRQTHKHTATCHRKRGNQTVCRFNISFLPMSATKILRPLNLEIDSQITEEEVVQLKQKFAAI</sequence>
<evidence type="ECO:0000313" key="2">
    <source>
        <dbReference type="EMBL" id="CEP15416.1"/>
    </source>
</evidence>
<dbReference type="Pfam" id="PF14214">
    <property type="entry name" value="Helitron_like_N"/>
    <property type="match status" value="1"/>
</dbReference>
<dbReference type="STRING" id="35722.A0A0B7ND86"/>
<dbReference type="Proteomes" id="UP000054107">
    <property type="component" value="Unassembled WGS sequence"/>
</dbReference>
<accession>A0A0B7ND86</accession>
<dbReference type="AlphaFoldDB" id="A0A0B7ND86"/>
<gene>
    <name evidence="2" type="primary">PARPA_09631.1 scaffold 37473</name>
</gene>
<proteinExistence type="predicted"/>
<feature type="domain" description="Helitron helicase-like" evidence="1">
    <location>
        <begin position="18"/>
        <end position="71"/>
    </location>
</feature>
<dbReference type="EMBL" id="LN732232">
    <property type="protein sequence ID" value="CEP15416.1"/>
    <property type="molecule type" value="Genomic_DNA"/>
</dbReference>
<protein>
    <recommendedName>
        <fullName evidence="1">Helitron helicase-like domain-containing protein</fullName>
    </recommendedName>
</protein>
<feature type="non-terminal residue" evidence="2">
    <location>
        <position position="166"/>
    </location>
</feature>
<evidence type="ECO:0000313" key="3">
    <source>
        <dbReference type="Proteomes" id="UP000054107"/>
    </source>
</evidence>
<organism evidence="2 3">
    <name type="scientific">Parasitella parasitica</name>
    <dbReference type="NCBI Taxonomy" id="35722"/>
    <lineage>
        <taxon>Eukaryota</taxon>
        <taxon>Fungi</taxon>
        <taxon>Fungi incertae sedis</taxon>
        <taxon>Mucoromycota</taxon>
        <taxon>Mucoromycotina</taxon>
        <taxon>Mucoromycetes</taxon>
        <taxon>Mucorales</taxon>
        <taxon>Mucorineae</taxon>
        <taxon>Mucoraceae</taxon>
        <taxon>Parasitella</taxon>
    </lineage>
</organism>